<dbReference type="GO" id="GO:0008757">
    <property type="term" value="F:S-adenosylmethionine-dependent methyltransferase activity"/>
    <property type="evidence" value="ECO:0007669"/>
    <property type="project" value="InterPro"/>
</dbReference>
<organism evidence="2 3">
    <name type="scientific">Roseivivax halotolerans</name>
    <dbReference type="NCBI Taxonomy" id="93684"/>
    <lineage>
        <taxon>Bacteria</taxon>
        <taxon>Pseudomonadati</taxon>
        <taxon>Pseudomonadota</taxon>
        <taxon>Alphaproteobacteria</taxon>
        <taxon>Rhodobacterales</taxon>
        <taxon>Roseobacteraceae</taxon>
        <taxon>Roseivivax</taxon>
    </lineage>
</organism>
<dbReference type="GO" id="GO:0032259">
    <property type="term" value="P:methylation"/>
    <property type="evidence" value="ECO:0007669"/>
    <property type="project" value="UniProtKB-KW"/>
</dbReference>
<dbReference type="InterPro" id="IPR029063">
    <property type="entry name" value="SAM-dependent_MTases_sf"/>
</dbReference>
<evidence type="ECO:0000259" key="1">
    <source>
        <dbReference type="Pfam" id="PF08241"/>
    </source>
</evidence>
<dbReference type="SUPFAM" id="SSF53335">
    <property type="entry name" value="S-adenosyl-L-methionine-dependent methyltransferases"/>
    <property type="match status" value="1"/>
</dbReference>
<dbReference type="RefSeq" id="WP_093011634.1">
    <property type="nucleotide sequence ID" value="NZ_FOXV01000006.1"/>
</dbReference>
<dbReference type="AlphaFoldDB" id="A0A1I5YR45"/>
<keyword evidence="2" id="KW-0489">Methyltransferase</keyword>
<accession>A0A1I5YR45</accession>
<dbReference type="STRING" id="93684.SAMN05421853_106195"/>
<evidence type="ECO:0000313" key="3">
    <source>
        <dbReference type="Proteomes" id="UP000243106"/>
    </source>
</evidence>
<evidence type="ECO:0000313" key="2">
    <source>
        <dbReference type="EMBL" id="SFQ46713.1"/>
    </source>
</evidence>
<protein>
    <submittedName>
        <fullName evidence="2">Methyltransferase domain-containing protein</fullName>
    </submittedName>
</protein>
<gene>
    <name evidence="2" type="ORF">SAMN05421853_106195</name>
</gene>
<dbReference type="InterPro" id="IPR013216">
    <property type="entry name" value="Methyltransf_11"/>
</dbReference>
<dbReference type="EMBL" id="FOXV01000006">
    <property type="protein sequence ID" value="SFQ46713.1"/>
    <property type="molecule type" value="Genomic_DNA"/>
</dbReference>
<name>A0A1I5YR45_9RHOB</name>
<proteinExistence type="predicted"/>
<feature type="domain" description="Methyltransferase type 11" evidence="1">
    <location>
        <begin position="114"/>
        <end position="162"/>
    </location>
</feature>
<sequence length="254" mass="28736">MRASPYRYIPLISDAVRIVRREYRAVAYRGDHFHCPVCTKRWAGHARKEPCLYCGSATRHKLLVLWLDRFLARDPGPATEVLFFAPDWGVQKWLAQKVSVHLTTADYSAPGVDRHWDITAIDAPSDSFDLILCSHVMEHVADDAAGFAELYRILRPDGRLVLQVPVDQDATATVEDTSLADPEERKRRFGQFDHVRRYGTDIAQRITYAGFHVEPLTVADLLSAQDMAYFGMWNDIAYICRKDTATGAPGATPR</sequence>
<keyword evidence="2" id="KW-0808">Transferase</keyword>
<keyword evidence="3" id="KW-1185">Reference proteome</keyword>
<dbReference type="Pfam" id="PF08241">
    <property type="entry name" value="Methyltransf_11"/>
    <property type="match status" value="1"/>
</dbReference>
<reference evidence="3" key="1">
    <citation type="submission" date="2016-10" db="EMBL/GenBank/DDBJ databases">
        <authorList>
            <person name="Varghese N."/>
            <person name="Submissions S."/>
        </authorList>
    </citation>
    <scope>NUCLEOTIDE SEQUENCE [LARGE SCALE GENOMIC DNA]</scope>
    <source>
        <strain evidence="3">JCM 10271</strain>
    </source>
</reference>
<dbReference type="CDD" id="cd02440">
    <property type="entry name" value="AdoMet_MTases"/>
    <property type="match status" value="1"/>
</dbReference>
<dbReference type="Gene3D" id="3.40.50.150">
    <property type="entry name" value="Vaccinia Virus protein VP39"/>
    <property type="match status" value="1"/>
</dbReference>
<dbReference type="Proteomes" id="UP000243106">
    <property type="component" value="Unassembled WGS sequence"/>
</dbReference>